<accession>A0A9W8JRR9</accession>
<name>A0A9W8JRR9_9AGAR</name>
<dbReference type="AlphaFoldDB" id="A0A9W8JRR9"/>
<sequence length="289" mass="32075">MPVMDDPEDAVIIATPRPKHDALFDECIAFQKQSHNIVVYSHIAGQIVTIAWPLSFQGRKIVPWNLVAWLAARNLHWPCFCGFVSPAGASLSCRIVHRALEPRRVLAFCHEDPPRCGFFLNLSQIYDTATLVSSYPHIVGRTDRQADSELLTAFALAQLSNSEIGPYFKGNLERTTIRRSHVHISQPRPVMNSSNVNSATGPLCVAGPSRRIEGGSIGESSKGKKRKLPEDNEDDLQEQLQVLYALEDGKGISKRELDGLIGKCDKCKSYFLTPFVDDHIHNCDGSIVL</sequence>
<dbReference type="OrthoDB" id="3070804at2759"/>
<keyword evidence="3" id="KW-1185">Reference proteome</keyword>
<evidence type="ECO:0000313" key="2">
    <source>
        <dbReference type="EMBL" id="KAJ3496672.1"/>
    </source>
</evidence>
<dbReference type="Proteomes" id="UP001148786">
    <property type="component" value="Unassembled WGS sequence"/>
</dbReference>
<proteinExistence type="predicted"/>
<protein>
    <submittedName>
        <fullName evidence="2">Uncharacterized protein</fullName>
    </submittedName>
</protein>
<comment type="caution">
    <text evidence="2">The sequence shown here is derived from an EMBL/GenBank/DDBJ whole genome shotgun (WGS) entry which is preliminary data.</text>
</comment>
<feature type="region of interest" description="Disordered" evidence="1">
    <location>
        <begin position="206"/>
        <end position="232"/>
    </location>
</feature>
<reference evidence="2" key="1">
    <citation type="submission" date="2022-07" db="EMBL/GenBank/DDBJ databases">
        <title>Genome Sequence of Agrocybe chaxingu.</title>
        <authorList>
            <person name="Buettner E."/>
        </authorList>
    </citation>
    <scope>NUCLEOTIDE SEQUENCE</scope>
    <source>
        <strain evidence="2">MP-N11</strain>
    </source>
</reference>
<evidence type="ECO:0000256" key="1">
    <source>
        <dbReference type="SAM" id="MobiDB-lite"/>
    </source>
</evidence>
<organism evidence="2 3">
    <name type="scientific">Agrocybe chaxingu</name>
    <dbReference type="NCBI Taxonomy" id="84603"/>
    <lineage>
        <taxon>Eukaryota</taxon>
        <taxon>Fungi</taxon>
        <taxon>Dikarya</taxon>
        <taxon>Basidiomycota</taxon>
        <taxon>Agaricomycotina</taxon>
        <taxon>Agaricomycetes</taxon>
        <taxon>Agaricomycetidae</taxon>
        <taxon>Agaricales</taxon>
        <taxon>Agaricineae</taxon>
        <taxon>Strophariaceae</taxon>
        <taxon>Agrocybe</taxon>
    </lineage>
</organism>
<evidence type="ECO:0000313" key="3">
    <source>
        <dbReference type="Proteomes" id="UP001148786"/>
    </source>
</evidence>
<dbReference type="EMBL" id="JANKHO010001921">
    <property type="protein sequence ID" value="KAJ3496672.1"/>
    <property type="molecule type" value="Genomic_DNA"/>
</dbReference>
<gene>
    <name evidence="2" type="ORF">NLJ89_g10451</name>
</gene>